<evidence type="ECO:0000313" key="2">
    <source>
        <dbReference type="EMBL" id="CEJ05943.1"/>
    </source>
</evidence>
<dbReference type="EMBL" id="CDGJ01000005">
    <property type="protein sequence ID" value="CEJ05943.1"/>
    <property type="molecule type" value="Genomic_DNA"/>
</dbReference>
<dbReference type="Gene3D" id="3.20.20.140">
    <property type="entry name" value="Metal-dependent hydrolases"/>
    <property type="match status" value="1"/>
</dbReference>
<reference evidence="2" key="1">
    <citation type="submission" date="2014-11" db="EMBL/GenBank/DDBJ databases">
        <authorList>
            <person name="Hornung B.V."/>
        </authorList>
    </citation>
    <scope>NUCLEOTIDE SEQUENCE</scope>
    <source>
        <strain evidence="2">INE</strain>
    </source>
</reference>
<dbReference type="Proteomes" id="UP001071230">
    <property type="component" value="Unassembled WGS sequence"/>
</dbReference>
<keyword evidence="1" id="KW-0645">Protease</keyword>
<reference evidence="1" key="2">
    <citation type="submission" date="2020-01" db="EMBL/GenBank/DDBJ databases">
        <authorList>
            <person name="Hornung B."/>
        </authorList>
    </citation>
    <scope>NUCLEOTIDE SEQUENCE</scope>
    <source>
        <strain evidence="1">PacBioINE</strain>
    </source>
</reference>
<protein>
    <submittedName>
        <fullName evidence="2">Dipeptidase 2</fullName>
    </submittedName>
    <submittedName>
        <fullName evidence="1">Membrane dipeptidase (Peptidase family M19)</fullName>
        <ecNumber evidence="1">3.4.13.-</ecNumber>
    </submittedName>
</protein>
<name>A0A8S0W4K6_9FIRM</name>
<dbReference type="AlphaFoldDB" id="A0A8S0W4K6"/>
<dbReference type="GO" id="GO:0006508">
    <property type="term" value="P:proteolysis"/>
    <property type="evidence" value="ECO:0007669"/>
    <property type="project" value="InterPro"/>
</dbReference>
<keyword evidence="3" id="KW-1185">Reference proteome</keyword>
<dbReference type="SUPFAM" id="SSF51556">
    <property type="entry name" value="Metallo-dependent hydrolases"/>
    <property type="match status" value="1"/>
</dbReference>
<dbReference type="InterPro" id="IPR032466">
    <property type="entry name" value="Metal_Hydrolase"/>
</dbReference>
<organism evidence="1">
    <name type="scientific">Acididesulfobacillus acetoxydans</name>
    <dbReference type="NCBI Taxonomy" id="1561005"/>
    <lineage>
        <taxon>Bacteria</taxon>
        <taxon>Bacillati</taxon>
        <taxon>Bacillota</taxon>
        <taxon>Clostridia</taxon>
        <taxon>Eubacteriales</taxon>
        <taxon>Peptococcaceae</taxon>
        <taxon>Acididesulfobacillus</taxon>
    </lineage>
</organism>
<dbReference type="InterPro" id="IPR008257">
    <property type="entry name" value="Pept_M19"/>
</dbReference>
<dbReference type="CDD" id="cd01301">
    <property type="entry name" value="rDP_like"/>
    <property type="match status" value="1"/>
</dbReference>
<accession>A0A8S0W4K6</accession>
<dbReference type="GO" id="GO:0070573">
    <property type="term" value="F:metallodipeptidase activity"/>
    <property type="evidence" value="ECO:0007669"/>
    <property type="project" value="InterPro"/>
</dbReference>
<dbReference type="EMBL" id="LR746496">
    <property type="protein sequence ID" value="CAA7602488.1"/>
    <property type="molecule type" value="Genomic_DNA"/>
</dbReference>
<dbReference type="PANTHER" id="PTHR10443">
    <property type="entry name" value="MICROSOMAL DIPEPTIDASE"/>
    <property type="match status" value="1"/>
</dbReference>
<proteinExistence type="predicted"/>
<sequence>MNKPYVIDGHCDSIGDYSSERRSLRGQEGGQWDLERARRGRVGVQFMAAFIESEYKPARATMRGLELIAALHRFVSDNGERVFLIQGRDDLKRIEPESKTGLLLSVEGGEILGESLFLLDIIHRLGVRALGLTWNQRNAIGDGVGEQGSQGRLSHFGERVVRRLNELGMIVDVSHLNEAGFWHVLELSSAPIVASHSCARALCDHPRNLTDGQLKALARNKGVVGLNFCPAFLSDSGRAERRDVVRHISHIAEVAGVDVIGLGSDFDGIAETPDGLENVSTLPLLAEDLERAGFSSQEIGQIYAKNFERLLSNVLR</sequence>
<dbReference type="KEGG" id="aacx:DEACI_3163"/>
<dbReference type="PANTHER" id="PTHR10443:SF12">
    <property type="entry name" value="DIPEPTIDASE"/>
    <property type="match status" value="1"/>
</dbReference>
<dbReference type="PROSITE" id="PS51365">
    <property type="entry name" value="RENAL_DIPEPTIDASE_2"/>
    <property type="match status" value="1"/>
</dbReference>
<keyword evidence="1" id="KW-0224">Dipeptidase</keyword>
<evidence type="ECO:0000313" key="1">
    <source>
        <dbReference type="EMBL" id="CAA7602488.1"/>
    </source>
</evidence>
<gene>
    <name evidence="2" type="ORF">DEACI_0363</name>
    <name evidence="1" type="ORF">DEACI_3163</name>
</gene>
<dbReference type="RefSeq" id="WP_240985849.1">
    <property type="nucleotide sequence ID" value="NZ_CDGJ01000005.1"/>
</dbReference>
<dbReference type="EC" id="3.4.13.-" evidence="1"/>
<dbReference type="Proteomes" id="UP000836597">
    <property type="component" value="Chromosome"/>
</dbReference>
<keyword evidence="1" id="KW-0378">Hydrolase</keyword>
<evidence type="ECO:0000313" key="3">
    <source>
        <dbReference type="Proteomes" id="UP001071230"/>
    </source>
</evidence>
<dbReference type="Pfam" id="PF01244">
    <property type="entry name" value="Peptidase_M19"/>
    <property type="match status" value="1"/>
</dbReference>